<reference evidence="1 2" key="1">
    <citation type="submission" date="2020-08" db="EMBL/GenBank/DDBJ databases">
        <title>Genomic Encyclopedia of Type Strains, Phase III (KMG-III): the genomes of soil and plant-associated and newly described type strains.</title>
        <authorList>
            <person name="Whitman W."/>
        </authorList>
    </citation>
    <scope>NUCLEOTIDE SEQUENCE [LARGE SCALE GENOMIC DNA]</scope>
    <source>
        <strain evidence="1 2">CECT 5862</strain>
    </source>
</reference>
<gene>
    <name evidence="1" type="ORF">FHS18_003864</name>
</gene>
<dbReference type="EMBL" id="JACHXK010000009">
    <property type="protein sequence ID" value="MBB3111796.1"/>
    <property type="molecule type" value="Genomic_DNA"/>
</dbReference>
<keyword evidence="2" id="KW-1185">Reference proteome</keyword>
<dbReference type="Proteomes" id="UP000570361">
    <property type="component" value="Unassembled WGS sequence"/>
</dbReference>
<comment type="caution">
    <text evidence="1">The sequence shown here is derived from an EMBL/GenBank/DDBJ whole genome shotgun (WGS) entry which is preliminary data.</text>
</comment>
<dbReference type="RefSeq" id="WP_183601662.1">
    <property type="nucleotide sequence ID" value="NZ_JACHXK010000009.1"/>
</dbReference>
<evidence type="ECO:0000313" key="2">
    <source>
        <dbReference type="Proteomes" id="UP000570361"/>
    </source>
</evidence>
<dbReference type="AlphaFoldDB" id="A0A7W5B0R8"/>
<evidence type="ECO:0000313" key="1">
    <source>
        <dbReference type="EMBL" id="MBB3111796.1"/>
    </source>
</evidence>
<protein>
    <submittedName>
        <fullName evidence="1">Uncharacterized protein</fullName>
    </submittedName>
</protein>
<accession>A0A7W5B0R8</accession>
<proteinExistence type="predicted"/>
<sequence>MDWFQAAQYLFPINKIATVTDLSTGVQFKVKRVMGEIHSDTEPLTVADAAQIKAVWGGSYSWKTRAVIVTVDNRRIAASMTSMPHGEDFMKDNDFVGHFDIHFKNSLRHADGKLDLLHQAEVSRAAGIK</sequence>
<organism evidence="1 2">
    <name type="scientific">Paenibacillus phyllosphaerae</name>
    <dbReference type="NCBI Taxonomy" id="274593"/>
    <lineage>
        <taxon>Bacteria</taxon>
        <taxon>Bacillati</taxon>
        <taxon>Bacillota</taxon>
        <taxon>Bacilli</taxon>
        <taxon>Bacillales</taxon>
        <taxon>Paenibacillaceae</taxon>
        <taxon>Paenibacillus</taxon>
    </lineage>
</organism>
<name>A0A7W5B0R8_9BACL</name>